<sequence>MMTTDKPGLLDPQIVTFKDAMSTLVIDLANTCNDIGLATAAWGTATAETVNKTHRHGVSNAARLPDEVSRAVIQVAGGDLHLIGQLLTYSFTAPTLVGPLARSAVENAALILTLNRETDSPEVRTYRAARALRDGIKNDETHNAHPGVDKLRKELTQLTTRYTNKHTVEENKEFGEGTRALVREELGELVGNDLYDELCNVTHYNAWTAFFQHLVADVKPIVMELDSLRYAYRTGLAVVGSGFVLLRYRDEQATTGIREQLNTYTTRLLQLGNAVDAYQDELRKQTS</sequence>
<reference evidence="1 2" key="1">
    <citation type="submission" date="2020-07" db="EMBL/GenBank/DDBJ databases">
        <authorList>
            <person name="Khare M."/>
        </authorList>
    </citation>
    <scope>NUCLEOTIDE SEQUENCE [LARGE SCALE GENOMIC DNA]</scope>
    <source>
        <strain evidence="1 2">P8776</strain>
    </source>
</reference>
<gene>
    <name evidence="1" type="ORF">H0H28_05250</name>
</gene>
<accession>A0A838WVT3</accession>
<name>A0A838WVT3_9CORY</name>
<dbReference type="RefSeq" id="WP_181729657.1">
    <property type="nucleotide sequence ID" value="NZ_JACEOR010000185.1"/>
</dbReference>
<protein>
    <submittedName>
        <fullName evidence="1">Uncharacterized protein</fullName>
    </submittedName>
</protein>
<evidence type="ECO:0000313" key="2">
    <source>
        <dbReference type="Proteomes" id="UP000580709"/>
    </source>
</evidence>
<keyword evidence="2" id="KW-1185">Reference proteome</keyword>
<comment type="caution">
    <text evidence="1">The sequence shown here is derived from an EMBL/GenBank/DDBJ whole genome shotgun (WGS) entry which is preliminary data.</text>
</comment>
<dbReference type="EMBL" id="JACEOR010000185">
    <property type="protein sequence ID" value="MBA4504738.1"/>
    <property type="molecule type" value="Genomic_DNA"/>
</dbReference>
<dbReference type="AlphaFoldDB" id="A0A838WVT3"/>
<dbReference type="Proteomes" id="UP000580709">
    <property type="component" value="Unassembled WGS sequence"/>
</dbReference>
<evidence type="ECO:0000313" key="1">
    <source>
        <dbReference type="EMBL" id="MBA4504738.1"/>
    </source>
</evidence>
<organism evidence="1 2">
    <name type="scientific">Corynebacterium sanguinis</name>
    <dbReference type="NCBI Taxonomy" id="2594913"/>
    <lineage>
        <taxon>Bacteria</taxon>
        <taxon>Bacillati</taxon>
        <taxon>Actinomycetota</taxon>
        <taxon>Actinomycetes</taxon>
        <taxon>Mycobacteriales</taxon>
        <taxon>Corynebacteriaceae</taxon>
        <taxon>Corynebacterium</taxon>
    </lineage>
</organism>
<proteinExistence type="predicted"/>